<evidence type="ECO:0000259" key="9">
    <source>
        <dbReference type="Pfam" id="PF00884"/>
    </source>
</evidence>
<evidence type="ECO:0000256" key="2">
    <source>
        <dbReference type="ARBA" id="ARBA00008779"/>
    </source>
</evidence>
<accession>A0AAD9IS33</accession>
<keyword evidence="5" id="KW-0378">Hydrolase</keyword>
<dbReference type="InterPro" id="IPR017850">
    <property type="entry name" value="Alkaline_phosphatase_core_sf"/>
</dbReference>
<comment type="cofactor">
    <cofactor evidence="1">
        <name>Ca(2+)</name>
        <dbReference type="ChEBI" id="CHEBI:29108"/>
    </cofactor>
</comment>
<dbReference type="Pfam" id="PF00884">
    <property type="entry name" value="Sulfatase"/>
    <property type="match status" value="1"/>
</dbReference>
<keyword evidence="8" id="KW-0472">Membrane</keyword>
<dbReference type="GO" id="GO:0046872">
    <property type="term" value="F:metal ion binding"/>
    <property type="evidence" value="ECO:0007669"/>
    <property type="project" value="UniProtKB-KW"/>
</dbReference>
<dbReference type="InterPro" id="IPR000917">
    <property type="entry name" value="Sulfatase_N"/>
</dbReference>
<dbReference type="PANTHER" id="PTHR45953">
    <property type="entry name" value="IDURONATE 2-SULFATASE"/>
    <property type="match status" value="1"/>
</dbReference>
<comment type="similarity">
    <text evidence="2">Belongs to the sulfatase family.</text>
</comment>
<protein>
    <recommendedName>
        <fullName evidence="9">Sulfatase N-terminal domain-containing protein</fullName>
    </recommendedName>
</protein>
<evidence type="ECO:0000256" key="1">
    <source>
        <dbReference type="ARBA" id="ARBA00001913"/>
    </source>
</evidence>
<gene>
    <name evidence="10" type="ORF">LSH36_2145g00020</name>
</gene>
<evidence type="ECO:0000256" key="6">
    <source>
        <dbReference type="ARBA" id="ARBA00022837"/>
    </source>
</evidence>
<dbReference type="Proteomes" id="UP001208570">
    <property type="component" value="Unassembled WGS sequence"/>
</dbReference>
<dbReference type="InterPro" id="IPR035874">
    <property type="entry name" value="IDS"/>
</dbReference>
<proteinExistence type="inferred from homology"/>
<organism evidence="10 11">
    <name type="scientific">Paralvinella palmiformis</name>
    <dbReference type="NCBI Taxonomy" id="53620"/>
    <lineage>
        <taxon>Eukaryota</taxon>
        <taxon>Metazoa</taxon>
        <taxon>Spiralia</taxon>
        <taxon>Lophotrochozoa</taxon>
        <taxon>Annelida</taxon>
        <taxon>Polychaeta</taxon>
        <taxon>Sedentaria</taxon>
        <taxon>Canalipalpata</taxon>
        <taxon>Terebellida</taxon>
        <taxon>Terebelliformia</taxon>
        <taxon>Alvinellidae</taxon>
        <taxon>Paralvinella</taxon>
    </lineage>
</organism>
<evidence type="ECO:0000256" key="7">
    <source>
        <dbReference type="SAM" id="MobiDB-lite"/>
    </source>
</evidence>
<keyword evidence="3" id="KW-0479">Metal-binding</keyword>
<keyword evidence="4" id="KW-0732">Signal</keyword>
<evidence type="ECO:0000256" key="4">
    <source>
        <dbReference type="ARBA" id="ARBA00022729"/>
    </source>
</evidence>
<dbReference type="EMBL" id="JAODUP010002138">
    <property type="protein sequence ID" value="KAK2138995.1"/>
    <property type="molecule type" value="Genomic_DNA"/>
</dbReference>
<reference evidence="10" key="1">
    <citation type="journal article" date="2023" name="Mol. Biol. Evol.">
        <title>Third-Generation Sequencing Reveals the Adaptive Role of the Epigenome in Three Deep-Sea Polychaetes.</title>
        <authorList>
            <person name="Perez M."/>
            <person name="Aroh O."/>
            <person name="Sun Y."/>
            <person name="Lan Y."/>
            <person name="Juniper S.K."/>
            <person name="Young C.R."/>
            <person name="Angers B."/>
            <person name="Qian P.Y."/>
        </authorList>
    </citation>
    <scope>NUCLEOTIDE SEQUENCE</scope>
    <source>
        <strain evidence="10">P08H-3</strain>
    </source>
</reference>
<comment type="caution">
    <text evidence="10">The sequence shown here is derived from an EMBL/GenBank/DDBJ whole genome shotgun (WGS) entry which is preliminary data.</text>
</comment>
<sequence length="668" mass="76439">MKGKGHLRLIGLLLMMGVLIYTTTYFRLAERYGQFSYLVPHLDDDDASGTDAPDEDHHRGDVTEIPLDGTTPDNELDVKHHMTTIGQNFQGQKLDNPTVDEGYPKHFEQGYILQKENEKDEELIFLNDEEDDAIVDIPPGTLNYSNILDSSSEIHFPRVRIKRPQIRSTPKRKNILFLVVDDLRPQINPYKDFPNLFPDNVFGMHTPNIDALARHSLILTRAYVQYSSCNPSRASYMTSRHPDTTKVWNLATFWRQSGGNFTTIPQFFGQRGYRTTGMGKIFHPGPGGGFNDPESWNDGYYIAPHGGYWSSKNTTADFWKTVNIEEREVNPLPDEELTINAINRLRKYAPKALTGEEPFFIALGYLKPHIPIVIPEEFLNLYPLKKLSMPNNNYLPKNFPPEAWMPPAEVLNCADVNLTDSRTMNVIFPEDLTRTLRRAYFAGVSYIDYLIGIVLSELESLGLAENTIVSFLGDHGWHLGEQGYWGKHTNFDLGVHTPLMIHIPGRTDHGLISESIIEFTDIFPTFVEMTGFGSLDPCPTISGHIKLCTEGKSFLKLFEDPQTKIRDFAFSQHRMRGHDMGYTVRTDRYRYTETVMLRHEKINNGLFQFHVKWDNPLGVELYDHLKDPQESENIVADPEYSQVVNNLRQALHTHFLSPITNLTKPFVK</sequence>
<dbReference type="SUPFAM" id="SSF53649">
    <property type="entry name" value="Alkaline phosphatase-like"/>
    <property type="match status" value="1"/>
</dbReference>
<evidence type="ECO:0000313" key="11">
    <source>
        <dbReference type="Proteomes" id="UP001208570"/>
    </source>
</evidence>
<keyword evidence="11" id="KW-1185">Reference proteome</keyword>
<evidence type="ECO:0000256" key="8">
    <source>
        <dbReference type="SAM" id="Phobius"/>
    </source>
</evidence>
<evidence type="ECO:0000313" key="10">
    <source>
        <dbReference type="EMBL" id="KAK2138995.1"/>
    </source>
</evidence>
<dbReference type="GO" id="GO:0004423">
    <property type="term" value="F:iduronate-2-sulfatase activity"/>
    <property type="evidence" value="ECO:0007669"/>
    <property type="project" value="InterPro"/>
</dbReference>
<keyword evidence="8" id="KW-0812">Transmembrane</keyword>
<dbReference type="CDD" id="cd16030">
    <property type="entry name" value="iduronate-2-sulfatase"/>
    <property type="match status" value="1"/>
</dbReference>
<keyword evidence="8" id="KW-1133">Transmembrane helix</keyword>
<dbReference type="AlphaFoldDB" id="A0AAD9IS33"/>
<name>A0AAD9IS33_9ANNE</name>
<keyword evidence="6" id="KW-0106">Calcium</keyword>
<evidence type="ECO:0000256" key="3">
    <source>
        <dbReference type="ARBA" id="ARBA00022723"/>
    </source>
</evidence>
<feature type="region of interest" description="Disordered" evidence="7">
    <location>
        <begin position="46"/>
        <end position="74"/>
    </location>
</feature>
<feature type="domain" description="Sulfatase N-terminal" evidence="9">
    <location>
        <begin position="173"/>
        <end position="531"/>
    </location>
</feature>
<dbReference type="Gene3D" id="3.40.720.10">
    <property type="entry name" value="Alkaline Phosphatase, subunit A"/>
    <property type="match status" value="1"/>
</dbReference>
<dbReference type="PANTHER" id="PTHR45953:SF1">
    <property type="entry name" value="IDURONATE 2-SULFATASE"/>
    <property type="match status" value="1"/>
</dbReference>
<evidence type="ECO:0000256" key="5">
    <source>
        <dbReference type="ARBA" id="ARBA00022801"/>
    </source>
</evidence>
<feature type="transmembrane region" description="Helical" evidence="8">
    <location>
        <begin position="7"/>
        <end position="26"/>
    </location>
</feature>
<dbReference type="GO" id="GO:0005737">
    <property type="term" value="C:cytoplasm"/>
    <property type="evidence" value="ECO:0007669"/>
    <property type="project" value="TreeGrafter"/>
</dbReference>